<dbReference type="Pfam" id="PF09346">
    <property type="entry name" value="SMI1_KNR4"/>
    <property type="match status" value="1"/>
</dbReference>
<comment type="caution">
    <text evidence="2">The sequence shown here is derived from an EMBL/GenBank/DDBJ whole genome shotgun (WGS) entry which is preliminary data.</text>
</comment>
<dbReference type="SUPFAM" id="SSF160631">
    <property type="entry name" value="SMI1/KNR4-like"/>
    <property type="match status" value="1"/>
</dbReference>
<dbReference type="InterPro" id="IPR018958">
    <property type="entry name" value="Knr4/Smi1-like_dom"/>
</dbReference>
<proteinExistence type="predicted"/>
<dbReference type="InterPro" id="IPR037883">
    <property type="entry name" value="Knr4/Smi1-like_sf"/>
</dbReference>
<dbReference type="Proteomes" id="UP000253141">
    <property type="component" value="Unassembled WGS sequence"/>
</dbReference>
<dbReference type="Gene3D" id="3.40.1580.10">
    <property type="entry name" value="SMI1/KNR4-like"/>
    <property type="match status" value="1"/>
</dbReference>
<protein>
    <recommendedName>
        <fullName evidence="1">Knr4/Smi1-like domain-containing protein</fullName>
    </recommendedName>
</protein>
<feature type="domain" description="Knr4/Smi1-like" evidence="1">
    <location>
        <begin position="17"/>
        <end position="129"/>
    </location>
</feature>
<accession>A0A369ICQ0</accession>
<dbReference type="SMART" id="SM00860">
    <property type="entry name" value="SMI1_KNR4"/>
    <property type="match status" value="1"/>
</dbReference>
<evidence type="ECO:0000259" key="1">
    <source>
        <dbReference type="SMART" id="SM00860"/>
    </source>
</evidence>
<sequence>MNVHIERLIKNLEKQNGATLEQIQQLKSHFNFFSFPEEYIEILTQMNGAEGSIEGTYLTLYDINYIIETYDFFKKEKVGNGLIIFGTDTGVSYFSFLISTGQYVATPSTSLFIEDIEIMGNTFLEFLETLMKDF</sequence>
<gene>
    <name evidence="2" type="ORF">DVG78_10280</name>
</gene>
<name>A0A369ICQ0_9BACT</name>
<evidence type="ECO:0000313" key="3">
    <source>
        <dbReference type="Proteomes" id="UP000253141"/>
    </source>
</evidence>
<dbReference type="OrthoDB" id="4103969at2"/>
<reference evidence="2 3" key="1">
    <citation type="submission" date="2018-07" db="EMBL/GenBank/DDBJ databases">
        <title>Genome analysis of Runella aurantiaca.</title>
        <authorList>
            <person name="Yang X."/>
        </authorList>
    </citation>
    <scope>NUCLEOTIDE SEQUENCE [LARGE SCALE GENOMIC DNA]</scope>
    <source>
        <strain evidence="2 3">YX9</strain>
    </source>
</reference>
<organism evidence="2 3">
    <name type="scientific">Runella aurantiaca</name>
    <dbReference type="NCBI Taxonomy" id="2282308"/>
    <lineage>
        <taxon>Bacteria</taxon>
        <taxon>Pseudomonadati</taxon>
        <taxon>Bacteroidota</taxon>
        <taxon>Cytophagia</taxon>
        <taxon>Cytophagales</taxon>
        <taxon>Spirosomataceae</taxon>
        <taxon>Runella</taxon>
    </lineage>
</organism>
<evidence type="ECO:0000313" key="2">
    <source>
        <dbReference type="EMBL" id="RDB06207.1"/>
    </source>
</evidence>
<dbReference type="AlphaFoldDB" id="A0A369ICQ0"/>
<keyword evidence="3" id="KW-1185">Reference proteome</keyword>
<dbReference type="RefSeq" id="WP_114460987.1">
    <property type="nucleotide sequence ID" value="NZ_QPIW01000006.1"/>
</dbReference>
<dbReference type="EMBL" id="QPIW01000006">
    <property type="protein sequence ID" value="RDB06207.1"/>
    <property type="molecule type" value="Genomic_DNA"/>
</dbReference>